<evidence type="ECO:0000313" key="1">
    <source>
        <dbReference type="EMBL" id="CAB4204249.1"/>
    </source>
</evidence>
<proteinExistence type="predicted"/>
<protein>
    <submittedName>
        <fullName evidence="1">Uncharacterized protein</fullName>
    </submittedName>
</protein>
<dbReference type="EMBL" id="LR797338">
    <property type="protein sequence ID" value="CAB4204249.1"/>
    <property type="molecule type" value="Genomic_DNA"/>
</dbReference>
<accession>A0A6J5S6U2</accession>
<organism evidence="1">
    <name type="scientific">uncultured Caudovirales phage</name>
    <dbReference type="NCBI Taxonomy" id="2100421"/>
    <lineage>
        <taxon>Viruses</taxon>
        <taxon>Duplodnaviria</taxon>
        <taxon>Heunggongvirae</taxon>
        <taxon>Uroviricota</taxon>
        <taxon>Caudoviricetes</taxon>
        <taxon>Peduoviridae</taxon>
        <taxon>Maltschvirus</taxon>
        <taxon>Maltschvirus maltsch</taxon>
    </lineage>
</organism>
<sequence length="98" mass="10019">MAQEINDTMINRIGGLNGSKTVTGTGANTGLNYSQIYIREATVIGTLTGTDLTTGATSNLLTTLGISAVSLVAGELHVVPYGTKISALTLTSGSVILY</sequence>
<name>A0A6J5S6U2_9CAUD</name>
<reference evidence="1" key="1">
    <citation type="submission" date="2020-05" db="EMBL/GenBank/DDBJ databases">
        <authorList>
            <person name="Chiriac C."/>
            <person name="Salcher M."/>
            <person name="Ghai R."/>
            <person name="Kavagutti S V."/>
        </authorList>
    </citation>
    <scope>NUCLEOTIDE SEQUENCE</scope>
</reference>
<gene>
    <name evidence="1" type="ORF">UFOVP1393_38</name>
</gene>